<dbReference type="Pfam" id="PF14341">
    <property type="entry name" value="PilX_N"/>
    <property type="match status" value="1"/>
</dbReference>
<comment type="caution">
    <text evidence="2">The sequence shown here is derived from an EMBL/GenBank/DDBJ whole genome shotgun (WGS) entry which is preliminary data.</text>
</comment>
<dbReference type="InterPro" id="IPR025746">
    <property type="entry name" value="PilX_N_dom"/>
</dbReference>
<accession>A0ABS7E5M0</accession>
<dbReference type="Proteomes" id="UP001195963">
    <property type="component" value="Unassembled WGS sequence"/>
</dbReference>
<sequence length="142" mass="14658">MKKQKGMILFFSLIVLVIMTVIGVALAVNSTQSIRMAGAGSERVEAMAAAHGALDSVIDNNQGVALANLTGEVNAGTMLGVASTITPLQLDDVSCQRSANASSSNLISCRRSEITSVSSFGRNNMGRLTVVGGVEQEVLTGS</sequence>
<organism evidence="2 3">
    <name type="scientific">Shewanella nanhaiensis</name>
    <dbReference type="NCBI Taxonomy" id="2864872"/>
    <lineage>
        <taxon>Bacteria</taxon>
        <taxon>Pseudomonadati</taxon>
        <taxon>Pseudomonadota</taxon>
        <taxon>Gammaproteobacteria</taxon>
        <taxon>Alteromonadales</taxon>
        <taxon>Shewanellaceae</taxon>
        <taxon>Shewanella</taxon>
    </lineage>
</organism>
<evidence type="ECO:0000259" key="1">
    <source>
        <dbReference type="Pfam" id="PF14341"/>
    </source>
</evidence>
<evidence type="ECO:0000313" key="2">
    <source>
        <dbReference type="EMBL" id="MBW8184441.1"/>
    </source>
</evidence>
<dbReference type="RefSeq" id="WP_220109948.1">
    <property type="nucleotide sequence ID" value="NZ_JAHZST010000007.1"/>
</dbReference>
<protein>
    <submittedName>
        <fullName evidence="2">Pilus assembly protein PilX</fullName>
    </submittedName>
</protein>
<proteinExistence type="predicted"/>
<feature type="domain" description="Type 4 fimbrial biogenesis protein PilX N-terminal" evidence="1">
    <location>
        <begin position="5"/>
        <end position="53"/>
    </location>
</feature>
<dbReference type="EMBL" id="JAHZST010000007">
    <property type="protein sequence ID" value="MBW8184441.1"/>
    <property type="molecule type" value="Genomic_DNA"/>
</dbReference>
<evidence type="ECO:0000313" key="3">
    <source>
        <dbReference type="Proteomes" id="UP001195963"/>
    </source>
</evidence>
<keyword evidence="3" id="KW-1185">Reference proteome</keyword>
<reference evidence="2 3" key="1">
    <citation type="submission" date="2021-07" db="EMBL/GenBank/DDBJ databases">
        <title>Shewanella sp. nov, isolated from SCS.</title>
        <authorList>
            <person name="Cao W.R."/>
        </authorList>
    </citation>
    <scope>NUCLEOTIDE SEQUENCE [LARGE SCALE GENOMIC DNA]</scope>
    <source>
        <strain evidence="2 3">NR704-98</strain>
    </source>
</reference>
<gene>
    <name evidence="2" type="ORF">K0625_12235</name>
</gene>
<name>A0ABS7E5M0_9GAMM</name>